<dbReference type="PANTHER" id="PTHR30298:SF0">
    <property type="entry name" value="PROTEIN YBFL-RELATED"/>
    <property type="match status" value="1"/>
</dbReference>
<protein>
    <submittedName>
        <fullName evidence="3">Transposase YbfD/YdcC</fullName>
    </submittedName>
</protein>
<proteinExistence type="predicted"/>
<reference evidence="3 4" key="1">
    <citation type="submission" date="2020-10" db="EMBL/GenBank/DDBJ databases">
        <title>Sequencing the genomes of 1000 actinobacteria strains.</title>
        <authorList>
            <person name="Klenk H.-P."/>
        </authorList>
    </citation>
    <scope>NUCLEOTIDE SEQUENCE [LARGE SCALE GENOMIC DNA]</scope>
    <source>
        <strain evidence="3 4">DSM 45157</strain>
    </source>
</reference>
<dbReference type="EMBL" id="JADBDY010000001">
    <property type="protein sequence ID" value="MBE1457791.1"/>
    <property type="molecule type" value="Genomic_DNA"/>
</dbReference>
<gene>
    <name evidence="3" type="ORF">H4W79_002005</name>
</gene>
<comment type="caution">
    <text evidence="3">The sequence shown here is derived from an EMBL/GenBank/DDBJ whole genome shotgun (WGS) entry which is preliminary data.</text>
</comment>
<dbReference type="InterPro" id="IPR002559">
    <property type="entry name" value="Transposase_11"/>
</dbReference>
<evidence type="ECO:0000259" key="2">
    <source>
        <dbReference type="Pfam" id="PF13808"/>
    </source>
</evidence>
<feature type="domain" description="H repeat-associated protein N-terminal" evidence="2">
    <location>
        <begin position="30"/>
        <end position="120"/>
    </location>
</feature>
<evidence type="ECO:0000313" key="4">
    <source>
        <dbReference type="Proteomes" id="UP000598217"/>
    </source>
</evidence>
<sequence>MPALSSSTVPAVLAKLAPLNTPDITDLRPYLATVPDPRSRHGRWYPLHCLLTICACAVISGARTIEEITEWGQRTPFHLLEAIGVRPHPLRRRRSPAACTIDRVLCRIDPHALDTAVCAYLADRHRAATETTPDGDKAAHQAIAVDGKALKGSARTDQAGRHLLSALTHHLPVTLAQTEVGAKTNETRHFLPLLQGLDLAGHVVTCDALHTVQGHLKRLVEDRKAHYVAVVKTNQPTLHAQISALPWDELPLAHTRSEKGHGRRESRSIKVLGIVDSLGGICFPHAKLALRIHRRRRQTGKKQTRETVFAVTSLDAHQATPAQLAALVRGHWAIENSSHHIRDVTFGEDASTVHAGGAPQAMVALRNLAIGALKVTGAVNIAKTTRAIRDLPERALPFFGISHEPDLSGT</sequence>
<dbReference type="PANTHER" id="PTHR30298">
    <property type="entry name" value="H REPEAT-ASSOCIATED PREDICTED TRANSPOSASE"/>
    <property type="match status" value="1"/>
</dbReference>
<dbReference type="InterPro" id="IPR032806">
    <property type="entry name" value="YbfD_N"/>
</dbReference>
<keyword evidence="4" id="KW-1185">Reference proteome</keyword>
<dbReference type="InterPro" id="IPR051698">
    <property type="entry name" value="Transposase_11-like"/>
</dbReference>
<accession>A0ABR9HFI1</accession>
<dbReference type="Proteomes" id="UP000598217">
    <property type="component" value="Unassembled WGS sequence"/>
</dbReference>
<name>A0ABR9HFI1_9ACTN</name>
<dbReference type="InterPro" id="IPR047647">
    <property type="entry name" value="ISAs1_transpos"/>
</dbReference>
<organism evidence="3 4">
    <name type="scientific">Nocardiopsis terrae</name>
    <dbReference type="NCBI Taxonomy" id="372655"/>
    <lineage>
        <taxon>Bacteria</taxon>
        <taxon>Bacillati</taxon>
        <taxon>Actinomycetota</taxon>
        <taxon>Actinomycetes</taxon>
        <taxon>Streptosporangiales</taxon>
        <taxon>Nocardiopsidaceae</taxon>
        <taxon>Nocardiopsis</taxon>
    </lineage>
</organism>
<dbReference type="RefSeq" id="WP_229826191.1">
    <property type="nucleotide sequence ID" value="NZ_BMXJ01000004.1"/>
</dbReference>
<dbReference type="Pfam" id="PF01609">
    <property type="entry name" value="DDE_Tnp_1"/>
    <property type="match status" value="1"/>
</dbReference>
<dbReference type="NCBIfam" id="NF033564">
    <property type="entry name" value="transpos_ISAs1"/>
    <property type="match status" value="1"/>
</dbReference>
<evidence type="ECO:0000259" key="1">
    <source>
        <dbReference type="Pfam" id="PF01609"/>
    </source>
</evidence>
<evidence type="ECO:0000313" key="3">
    <source>
        <dbReference type="EMBL" id="MBE1457791.1"/>
    </source>
</evidence>
<dbReference type="Pfam" id="PF13808">
    <property type="entry name" value="DDE_Tnp_1_assoc"/>
    <property type="match status" value="1"/>
</dbReference>
<feature type="domain" description="Transposase IS4-like" evidence="1">
    <location>
        <begin position="140"/>
        <end position="369"/>
    </location>
</feature>